<proteinExistence type="predicted"/>
<protein>
    <submittedName>
        <fullName evidence="1">Response regulator</fullName>
    </submittedName>
</protein>
<organism evidence="1 2">
    <name type="scientific">Paenibacillus mesotrionivorans</name>
    <dbReference type="NCBI Taxonomy" id="3160968"/>
    <lineage>
        <taxon>Bacteria</taxon>
        <taxon>Bacillati</taxon>
        <taxon>Bacillota</taxon>
        <taxon>Bacilli</taxon>
        <taxon>Bacillales</taxon>
        <taxon>Paenibacillaceae</taxon>
        <taxon>Paenibacillus</taxon>
    </lineage>
</organism>
<reference evidence="1" key="1">
    <citation type="submission" date="2024-12" db="EMBL/GenBank/DDBJ databases">
        <authorList>
            <person name="Wu N."/>
        </authorList>
    </citation>
    <scope>NUCLEOTIDE SEQUENCE</scope>
    <source>
        <strain evidence="1">P15</strain>
    </source>
</reference>
<dbReference type="EMBL" id="JBJURJ010000015">
    <property type="protein sequence ID" value="MFM9330812.1"/>
    <property type="molecule type" value="Genomic_DNA"/>
</dbReference>
<dbReference type="Proteomes" id="UP001631969">
    <property type="component" value="Unassembled WGS sequence"/>
</dbReference>
<evidence type="ECO:0000313" key="2">
    <source>
        <dbReference type="Proteomes" id="UP001631969"/>
    </source>
</evidence>
<name>A0ACC7P646_9BACL</name>
<keyword evidence="2" id="KW-1185">Reference proteome</keyword>
<accession>A0ACC7P646</accession>
<sequence length="510" mass="58669">MFRILLVDDEQIERDGVARLLRKHQFPFEILEAENGEEALALMEQEPVDILFTDIKMPFMDGLELSHQARERYGSLKIIIYSAYGEFAYAQQAIGYNIFAYLLKPVEVEEFLRVFTNVSKLCQEEKDRQAQEQQLRLGYQKGMEYERERMLLELVGDALPREGDGAAGFSLEGRLVQLVLVDFGQRFFDRHGQLFPEVIKQWVGHEFEYINLNENQSLLFILLPPGSLPDGQLGPRLKQGITDSYGERVALVIGRCLSESGQLKDEYRQMEELLSNRFFYKESVVFYTDSGQGGSHSDTSSVSALMEPLYWHLNAKDYYSFRKGMEHFFQVMADGHDHSAVYIKYMCIELTKKLLETCGKESQIDFRAYVEGIFSSRSLSDMRVLAEGVFTKLGIGEESGGQEYTKKVIKDILQLIEEHYMTDISLQWIADQVFLTQTYVSHLFSKEMGQTLVKYLTAVRMRKAGEALLRTNHTIAHISGMVGYPNDSYFGKIFKNHFGVSPAKYREQYG</sequence>
<comment type="caution">
    <text evidence="1">The sequence shown here is derived from an EMBL/GenBank/DDBJ whole genome shotgun (WGS) entry which is preliminary data.</text>
</comment>
<evidence type="ECO:0000313" key="1">
    <source>
        <dbReference type="EMBL" id="MFM9330812.1"/>
    </source>
</evidence>
<gene>
    <name evidence="1" type="ORF">ACI1P1_21210</name>
</gene>